<protein>
    <submittedName>
        <fullName evidence="8">Translation elongation factor G</fullName>
    </submittedName>
</protein>
<name>A0A916Q8R5_9FIRM</name>
<comment type="caution">
    <text evidence="8">The sequence shown here is derived from an EMBL/GenBank/DDBJ whole genome shotgun (WGS) entry which is preliminary data.</text>
</comment>
<dbReference type="Pfam" id="PF00679">
    <property type="entry name" value="EFG_C"/>
    <property type="match status" value="1"/>
</dbReference>
<dbReference type="PANTHER" id="PTHR43261">
    <property type="entry name" value="TRANSLATION ELONGATION FACTOR G-RELATED"/>
    <property type="match status" value="1"/>
</dbReference>
<dbReference type="InterPro" id="IPR009000">
    <property type="entry name" value="Transl_B-barrel_sf"/>
</dbReference>
<keyword evidence="8" id="KW-0251">Elongation factor</keyword>
<feature type="domain" description="Tr-type G" evidence="7">
    <location>
        <begin position="17"/>
        <end position="243"/>
    </location>
</feature>
<keyword evidence="5" id="KW-0046">Antibiotic resistance</keyword>
<dbReference type="SMART" id="SM00889">
    <property type="entry name" value="EFG_IV"/>
    <property type="match status" value="1"/>
</dbReference>
<evidence type="ECO:0000256" key="3">
    <source>
        <dbReference type="ARBA" id="ARBA00022917"/>
    </source>
</evidence>
<dbReference type="SUPFAM" id="SSF52540">
    <property type="entry name" value="P-loop containing nucleoside triphosphate hydrolases"/>
    <property type="match status" value="1"/>
</dbReference>
<dbReference type="SMART" id="SM00838">
    <property type="entry name" value="EFG_C"/>
    <property type="match status" value="1"/>
</dbReference>
<dbReference type="InterPro" id="IPR053905">
    <property type="entry name" value="EF-G-like_DII"/>
</dbReference>
<dbReference type="CDD" id="cd10912">
    <property type="entry name" value="PIN_YacP-like"/>
    <property type="match status" value="1"/>
</dbReference>
<evidence type="ECO:0000259" key="7">
    <source>
        <dbReference type="PROSITE" id="PS51722"/>
    </source>
</evidence>
<gene>
    <name evidence="8" type="ORF">ANBU17_27750</name>
</gene>
<evidence type="ECO:0000256" key="5">
    <source>
        <dbReference type="ARBA" id="ARBA00023251"/>
    </source>
</evidence>
<organism evidence="8 9">
    <name type="scientific">Anaerostipes butyraticus</name>
    <dbReference type="NCBI Taxonomy" id="645466"/>
    <lineage>
        <taxon>Bacteria</taxon>
        <taxon>Bacillati</taxon>
        <taxon>Bacillota</taxon>
        <taxon>Clostridia</taxon>
        <taxon>Lachnospirales</taxon>
        <taxon>Lachnospiraceae</taxon>
        <taxon>Anaerostipes</taxon>
    </lineage>
</organism>
<dbReference type="InterPro" id="IPR014721">
    <property type="entry name" value="Ribsml_uS5_D2-typ_fold_subgr"/>
</dbReference>
<dbReference type="NCBIfam" id="TIGR00231">
    <property type="entry name" value="small_GTP"/>
    <property type="match status" value="1"/>
</dbReference>
<keyword evidence="4" id="KW-0342">GTP-binding</keyword>
<feature type="coiled-coil region" evidence="6">
    <location>
        <begin position="849"/>
        <end position="876"/>
    </location>
</feature>
<dbReference type="Gene3D" id="3.30.70.870">
    <property type="entry name" value="Elongation Factor G (Translational Gtpase), domain 3"/>
    <property type="match status" value="1"/>
</dbReference>
<dbReference type="InterPro" id="IPR020568">
    <property type="entry name" value="Ribosomal_Su5_D2-typ_SF"/>
</dbReference>
<dbReference type="PROSITE" id="PS51722">
    <property type="entry name" value="G_TR_2"/>
    <property type="match status" value="1"/>
</dbReference>
<dbReference type="InterPro" id="IPR027417">
    <property type="entry name" value="P-loop_NTPase"/>
</dbReference>
<dbReference type="Pfam" id="PF05991">
    <property type="entry name" value="NYN_YacP"/>
    <property type="match status" value="1"/>
</dbReference>
<evidence type="ECO:0000313" key="8">
    <source>
        <dbReference type="EMBL" id="GFO86428.1"/>
    </source>
</evidence>
<dbReference type="InterPro" id="IPR010298">
    <property type="entry name" value="YacP-like"/>
</dbReference>
<dbReference type="AlphaFoldDB" id="A0A916Q8R5"/>
<dbReference type="InterPro" id="IPR005517">
    <property type="entry name" value="Transl_elong_EFG/EF2_IV"/>
</dbReference>
<dbReference type="SUPFAM" id="SSF54211">
    <property type="entry name" value="Ribosomal protein S5 domain 2-like"/>
    <property type="match status" value="1"/>
</dbReference>
<comment type="function">
    <text evidence="1">Abolishes the inhibitory effect of tetracyclin on protein synthesis by a non-covalent modification of the ribosomes.</text>
</comment>
<dbReference type="InterPro" id="IPR035647">
    <property type="entry name" value="EFG_III/V"/>
</dbReference>
<dbReference type="GO" id="GO:0003746">
    <property type="term" value="F:translation elongation factor activity"/>
    <property type="evidence" value="ECO:0007669"/>
    <property type="project" value="UniProtKB-KW"/>
</dbReference>
<evidence type="ECO:0000256" key="4">
    <source>
        <dbReference type="ARBA" id="ARBA00023134"/>
    </source>
</evidence>
<dbReference type="PRINTS" id="PR00315">
    <property type="entry name" value="ELONGATNFCT"/>
</dbReference>
<keyword evidence="9" id="KW-1185">Reference proteome</keyword>
<dbReference type="Proteomes" id="UP000613208">
    <property type="component" value="Unassembled WGS sequence"/>
</dbReference>
<keyword evidence="3" id="KW-0648">Protein biosynthesis</keyword>
<proteinExistence type="predicted"/>
<dbReference type="InterPro" id="IPR000795">
    <property type="entry name" value="T_Tr_GTP-bd_dom"/>
</dbReference>
<dbReference type="GO" id="GO:0005525">
    <property type="term" value="F:GTP binding"/>
    <property type="evidence" value="ECO:0007669"/>
    <property type="project" value="UniProtKB-KW"/>
</dbReference>
<dbReference type="Pfam" id="PF22042">
    <property type="entry name" value="EF-G_D2"/>
    <property type="match status" value="1"/>
</dbReference>
<dbReference type="GO" id="GO:0046677">
    <property type="term" value="P:response to antibiotic"/>
    <property type="evidence" value="ECO:0007669"/>
    <property type="project" value="UniProtKB-KW"/>
</dbReference>
<dbReference type="Gene3D" id="2.40.30.10">
    <property type="entry name" value="Translation factors"/>
    <property type="match status" value="1"/>
</dbReference>
<dbReference type="InterPro" id="IPR035650">
    <property type="entry name" value="Tet_C"/>
</dbReference>
<evidence type="ECO:0000256" key="2">
    <source>
        <dbReference type="ARBA" id="ARBA00022741"/>
    </source>
</evidence>
<dbReference type="Gene3D" id="3.30.230.10">
    <property type="match status" value="1"/>
</dbReference>
<reference evidence="8" key="1">
    <citation type="submission" date="2020-06" db="EMBL/GenBank/DDBJ databases">
        <title>Characterization of fructooligosaccharide metabolism and fructooligosaccharide-degrading enzymes in human commensal butyrate producers.</title>
        <authorList>
            <person name="Tanno H."/>
            <person name="Fujii T."/>
            <person name="Hirano K."/>
            <person name="Maeno S."/>
            <person name="Tonozuka T."/>
            <person name="Sakamoto M."/>
            <person name="Ohkuma M."/>
            <person name="Tochio T."/>
            <person name="Endo A."/>
        </authorList>
    </citation>
    <scope>NUCLEOTIDE SEQUENCE</scope>
    <source>
        <strain evidence="8">JCM 17466</strain>
    </source>
</reference>
<evidence type="ECO:0000256" key="1">
    <source>
        <dbReference type="ARBA" id="ARBA00003987"/>
    </source>
</evidence>
<dbReference type="Pfam" id="PF03764">
    <property type="entry name" value="EFG_IV"/>
    <property type="match status" value="1"/>
</dbReference>
<dbReference type="InterPro" id="IPR005225">
    <property type="entry name" value="Small_GTP-bd"/>
</dbReference>
<accession>A0A916Q8R5</accession>
<dbReference type="EMBL" id="BLYI01000062">
    <property type="protein sequence ID" value="GFO86428.1"/>
    <property type="molecule type" value="Genomic_DNA"/>
</dbReference>
<sequence>MGNMSENRQDQKKKIPSKHICMALLAHVDAGKTTLSEGILYKTGCIRRLGRVDHGDAYFDTDSQERARGITIFSKQAVFSLGGLEVTLVDTPGHVDFSAEMERTLQILDYAVLVISGADGVQSHTRTLWKLFARYEIPVFLFVNKMDQNGTDRETLMAELKAQLSEGCIDFGEEGSNEFYESIALQKEELLEEFLEKESISRGEIQQAVARREVFPCYFGSALKLDGVDELLKGIETYAVTPQYPEEFGARVFKISRDERGNRLTHLKITGGSLKVKDVIPGKEKDEKVNQIRIYSGEKYEMKEEAEAGMVCAVTGLTDTRPGQGLGFEEDGEAPVLEPVLTYQMILPEGCSVRTFLPKLYQLMEEEPELHVIWNEELQEIQVQLMGEVQIEILKKIILDRFDTEVEFGTGNILYRETIEDRVEGVGHFEPLRHYAEVHLILEPGPRGSGMVFESACSEDDLDRNWQRLILTHLYEKEHRGVLTGAPLTDMKITLAAGRAHPKHTEGGDFREATYRAVRQGLMQAKSVLLEPYYEFQLEVPQPMVGRAMMDLEKMHADFEPPKMEGDLTVLEGIAPAAYMQDYQREVTAYTKGQGKLFCSFHGYEPCQNPDEVIEAAGYDPERDTENPSGSVFCSHGAGFHVPWDQVKDHMHLPSVLERPKEETEEDDELLQRRAYIEEEWIDTEEIDRILSETFHANQSRKNKWKKKKTTRLAEDYKASAARASVKRDPSRKYLLVDGYNIIYAWEDLKELSEENMDAARGKLMDLLCNYQALKKSELIVVFDAYRVKGHDTEVSDYQNIHVVFTKEAETADQYIEKFAHEHGKKYDVTVATSDGLEQIIIRGQGCRLLSARELREDMERELQQLREDYLSRQETQKNYLMDVISQEKRETIEKQTK</sequence>
<dbReference type="PANTHER" id="PTHR43261:SF1">
    <property type="entry name" value="RIBOSOME-RELEASING FACTOR 2, MITOCHONDRIAL"/>
    <property type="match status" value="1"/>
</dbReference>
<dbReference type="Gene3D" id="3.30.70.240">
    <property type="match status" value="1"/>
</dbReference>
<keyword evidence="6" id="KW-0175">Coiled coil</keyword>
<dbReference type="InterPro" id="IPR000640">
    <property type="entry name" value="EFG_V-like"/>
</dbReference>
<dbReference type="SUPFAM" id="SSF54980">
    <property type="entry name" value="EF-G C-terminal domain-like"/>
    <property type="match status" value="2"/>
</dbReference>
<evidence type="ECO:0000313" key="9">
    <source>
        <dbReference type="Proteomes" id="UP000613208"/>
    </source>
</evidence>
<dbReference type="SUPFAM" id="SSF50447">
    <property type="entry name" value="Translation proteins"/>
    <property type="match status" value="1"/>
</dbReference>
<dbReference type="CDD" id="cd03711">
    <property type="entry name" value="Tet_C"/>
    <property type="match status" value="1"/>
</dbReference>
<dbReference type="Pfam" id="PF00009">
    <property type="entry name" value="GTP_EFTU"/>
    <property type="match status" value="1"/>
</dbReference>
<dbReference type="Gene3D" id="3.40.50.300">
    <property type="entry name" value="P-loop containing nucleotide triphosphate hydrolases"/>
    <property type="match status" value="1"/>
</dbReference>
<evidence type="ECO:0000256" key="6">
    <source>
        <dbReference type="SAM" id="Coils"/>
    </source>
</evidence>
<dbReference type="GO" id="GO:0032790">
    <property type="term" value="P:ribosome disassembly"/>
    <property type="evidence" value="ECO:0007669"/>
    <property type="project" value="TreeGrafter"/>
</dbReference>
<keyword evidence="2" id="KW-0547">Nucleotide-binding</keyword>
<dbReference type="GO" id="GO:0003924">
    <property type="term" value="F:GTPase activity"/>
    <property type="evidence" value="ECO:0007669"/>
    <property type="project" value="InterPro"/>
</dbReference>